<reference evidence="9" key="1">
    <citation type="submission" date="2021-01" db="EMBL/GenBank/DDBJ databases">
        <authorList>
            <person name="Corre E."/>
            <person name="Pelletier E."/>
            <person name="Niang G."/>
            <person name="Scheremetjew M."/>
            <person name="Finn R."/>
            <person name="Kale V."/>
            <person name="Holt S."/>
            <person name="Cochrane G."/>
            <person name="Meng A."/>
            <person name="Brown T."/>
            <person name="Cohen L."/>
        </authorList>
    </citation>
    <scope>NUCLEOTIDE SEQUENCE</scope>
    <source>
        <strain evidence="9">PLY429</strain>
    </source>
</reference>
<gene>
    <name evidence="9" type="ORF">TCHU04912_LOCUS7248</name>
</gene>
<dbReference type="Pfam" id="PF21266">
    <property type="entry name" value="S1_RRP4"/>
    <property type="match status" value="1"/>
</dbReference>
<name>A0A7S1SQH6_9CHLO</name>
<dbReference type="GO" id="GO:0000177">
    <property type="term" value="C:cytoplasmic exosome (RNase complex)"/>
    <property type="evidence" value="ECO:0007669"/>
    <property type="project" value="TreeGrafter"/>
</dbReference>
<dbReference type="GO" id="GO:0000467">
    <property type="term" value="P:exonucleolytic trimming to generate mature 3'-end of 5.8S rRNA from tricistronic rRNA transcript (SSU-rRNA, 5.8S rRNA, LSU-rRNA)"/>
    <property type="evidence" value="ECO:0007669"/>
    <property type="project" value="TreeGrafter"/>
</dbReference>
<dbReference type="PANTHER" id="PTHR21321">
    <property type="entry name" value="PNAS-3 RELATED"/>
    <property type="match status" value="1"/>
</dbReference>
<sequence>MEDAHAVLLQAPGGPSEKQFVAVGDTIDTDGLDGFLRGHGTHIVQRNGADTLMATVCGVVERVNKLVSVRPLKSRYSADLGDVVVGRVVEIGGKRWRLDICARQQAQLMLSAVNLPGGLQRRRTAEDELNMRSIFREGDLISAEVQAFQPDGSVALHTRSNKYGKLKGGTLVMVAPNLIKRQKHHFQALSDTGVSMILGCNGLIWVAPTANFTTDADEVGQGDGVAAMDTSNGEAVPREVREAVCRVTNCIRCLSALNLAVHPTAIMAVYKASAEYELGVQDVLDPGFAVRVAEMEVARREQEA</sequence>
<keyword evidence="4" id="KW-0271">Exosome</keyword>
<dbReference type="SUPFAM" id="SSF54791">
    <property type="entry name" value="Eukaryotic type KH-domain (KH-domain type I)"/>
    <property type="match status" value="1"/>
</dbReference>
<evidence type="ECO:0000256" key="5">
    <source>
        <dbReference type="ARBA" id="ARBA00022884"/>
    </source>
</evidence>
<organism evidence="9">
    <name type="scientific">Tetraselmis chuii</name>
    <dbReference type="NCBI Taxonomy" id="63592"/>
    <lineage>
        <taxon>Eukaryota</taxon>
        <taxon>Viridiplantae</taxon>
        <taxon>Chlorophyta</taxon>
        <taxon>core chlorophytes</taxon>
        <taxon>Chlorodendrophyceae</taxon>
        <taxon>Chlorodendrales</taxon>
        <taxon>Chlorodendraceae</taxon>
        <taxon>Tetraselmis</taxon>
    </lineage>
</organism>
<dbReference type="Gene3D" id="2.40.50.100">
    <property type="match status" value="1"/>
</dbReference>
<dbReference type="AlphaFoldDB" id="A0A7S1SQH6"/>
<dbReference type="SUPFAM" id="SSF50249">
    <property type="entry name" value="Nucleic acid-binding proteins"/>
    <property type="match status" value="1"/>
</dbReference>
<evidence type="ECO:0000256" key="4">
    <source>
        <dbReference type="ARBA" id="ARBA00022835"/>
    </source>
</evidence>
<evidence type="ECO:0000259" key="8">
    <source>
        <dbReference type="Pfam" id="PF21266"/>
    </source>
</evidence>
<evidence type="ECO:0000256" key="6">
    <source>
        <dbReference type="ARBA" id="ARBA00023242"/>
    </source>
</evidence>
<dbReference type="GO" id="GO:0071051">
    <property type="term" value="P:poly(A)-dependent snoRNA 3'-end processing"/>
    <property type="evidence" value="ECO:0007669"/>
    <property type="project" value="TreeGrafter"/>
</dbReference>
<dbReference type="CDD" id="cd05789">
    <property type="entry name" value="S1_Rrp4"/>
    <property type="match status" value="1"/>
</dbReference>
<dbReference type="InterPro" id="IPR004088">
    <property type="entry name" value="KH_dom_type_1"/>
</dbReference>
<dbReference type="Gene3D" id="2.40.50.140">
    <property type="entry name" value="Nucleic acid-binding proteins"/>
    <property type="match status" value="1"/>
</dbReference>
<keyword evidence="6" id="KW-0539">Nucleus</keyword>
<dbReference type="GO" id="GO:0071034">
    <property type="term" value="P:CUT catabolic process"/>
    <property type="evidence" value="ECO:0007669"/>
    <property type="project" value="TreeGrafter"/>
</dbReference>
<evidence type="ECO:0000256" key="2">
    <source>
        <dbReference type="ARBA" id="ARBA00009155"/>
    </source>
</evidence>
<accession>A0A7S1SQH6</accession>
<dbReference type="InterPro" id="IPR036612">
    <property type="entry name" value="KH_dom_type_1_sf"/>
</dbReference>
<dbReference type="GO" id="GO:0003723">
    <property type="term" value="F:RNA binding"/>
    <property type="evidence" value="ECO:0007669"/>
    <property type="project" value="UniProtKB-KW"/>
</dbReference>
<protein>
    <recommendedName>
        <fullName evidence="10">Ribosomal RNA-processing protein 4</fullName>
    </recommendedName>
</protein>
<keyword evidence="3" id="KW-0698">rRNA processing</keyword>
<evidence type="ECO:0000259" key="7">
    <source>
        <dbReference type="Pfam" id="PF15985"/>
    </source>
</evidence>
<evidence type="ECO:0000313" key="9">
    <source>
        <dbReference type="EMBL" id="CAD9205013.1"/>
    </source>
</evidence>
<proteinExistence type="inferred from homology"/>
<dbReference type="InterPro" id="IPR048565">
    <property type="entry name" value="S1_RRP4"/>
</dbReference>
<feature type="domain" description="K Homology" evidence="7">
    <location>
        <begin position="169"/>
        <end position="209"/>
    </location>
</feature>
<evidence type="ECO:0008006" key="10">
    <source>
        <dbReference type="Google" id="ProtNLM"/>
    </source>
</evidence>
<dbReference type="FunFam" id="2.40.50.140:FF:000038">
    <property type="entry name" value="Exosome complex component RRP4"/>
    <property type="match status" value="1"/>
</dbReference>
<keyword evidence="5" id="KW-0694">RNA-binding</keyword>
<dbReference type="GO" id="GO:0000176">
    <property type="term" value="C:nuclear exosome (RNase complex)"/>
    <property type="evidence" value="ECO:0007669"/>
    <property type="project" value="TreeGrafter"/>
</dbReference>
<dbReference type="PANTHER" id="PTHR21321:SF4">
    <property type="entry name" value="EXOSOME COMPLEX COMPONENT RRP4"/>
    <property type="match status" value="1"/>
</dbReference>
<comment type="subcellular location">
    <subcellularLocation>
        <location evidence="1">Nucleus</location>
    </subcellularLocation>
</comment>
<dbReference type="CDD" id="cd22525">
    <property type="entry name" value="KH-I_Rrp4_eukar"/>
    <property type="match status" value="1"/>
</dbReference>
<dbReference type="InterPro" id="IPR026699">
    <property type="entry name" value="Exosome_RNA_bind1/RRP40/RRP4"/>
</dbReference>
<dbReference type="GO" id="GO:0071038">
    <property type="term" value="P:TRAMP-dependent tRNA surveillance pathway"/>
    <property type="evidence" value="ECO:0007669"/>
    <property type="project" value="TreeGrafter"/>
</dbReference>
<dbReference type="SUPFAM" id="SSF110324">
    <property type="entry name" value="Ribosomal L27 protein-like"/>
    <property type="match status" value="1"/>
</dbReference>
<dbReference type="GO" id="GO:0071035">
    <property type="term" value="P:nuclear polyadenylation-dependent rRNA catabolic process"/>
    <property type="evidence" value="ECO:0007669"/>
    <property type="project" value="TreeGrafter"/>
</dbReference>
<dbReference type="EMBL" id="HBGG01014162">
    <property type="protein sequence ID" value="CAD9205013.1"/>
    <property type="molecule type" value="Transcribed_RNA"/>
</dbReference>
<dbReference type="InterPro" id="IPR012340">
    <property type="entry name" value="NA-bd_OB-fold"/>
</dbReference>
<evidence type="ECO:0000256" key="3">
    <source>
        <dbReference type="ARBA" id="ARBA00022552"/>
    </source>
</evidence>
<dbReference type="GO" id="GO:0034475">
    <property type="term" value="P:U4 snRNA 3'-end processing"/>
    <property type="evidence" value="ECO:0007669"/>
    <property type="project" value="TreeGrafter"/>
</dbReference>
<dbReference type="Pfam" id="PF15985">
    <property type="entry name" value="KH_6"/>
    <property type="match status" value="1"/>
</dbReference>
<feature type="domain" description="RRP4 S1" evidence="8">
    <location>
        <begin position="75"/>
        <end position="146"/>
    </location>
</feature>
<evidence type="ECO:0000256" key="1">
    <source>
        <dbReference type="ARBA" id="ARBA00004123"/>
    </source>
</evidence>
<comment type="similarity">
    <text evidence="2">Belongs to the RRP4 family.</text>
</comment>